<dbReference type="Pfam" id="PF09479">
    <property type="entry name" value="Flg_new"/>
    <property type="match status" value="5"/>
</dbReference>
<sequence length="1893" mass="205427">MLEKSFVHISRDTRQLASKALAILLTISLSMMTWNAASISTAFAGENDESLTVTDDTLLVDGDDTQSDGEEVTTTPESEPPAESESAADPESAAEEPEASEPEAPAVDEDAEADSEAAQPEAAADEEAEETAGTLNDSYDGVAVTVSDPNGTLPADTELVLGPSSVTKEDAQAAFEDEIVDFKAVDISFVDKDGKPVKPAENVKVTLSGATVASGQTLHVLHGTEPISATIDGGSATFETKDFSPYALVVTSPVNDKAKLAATRDAKAGEDEATEEGGEEAAPETWTVTFYDRNANVVNAIEVVKGEAIGDLPDVPYYEDNTGVWYVGSYDNYGTPTYGEGPISSTYIPTENTSIIPKYELINYTVTFYTDETKSKVVDTRTVNADSNYGVNDMPTVPTKTGYSSKWVYSGGDFDNTVAVSGDTDVWADYTQNTFTVTYMVESEPYQTDTYYYGDVITSEDLPSDPAIEGKQFIGWRLNDAEFTGGEVKSNLTVTAEFESEYKVSFTVEDTGEVLSQYYRNDGEAIGTMPQNPFVAGKVFEKWVDSETGEEVTAATVVNGDMTVVAQFRTIDIYNIKAEYYYLNDRGEEVIFNTDLIQTDKLPYTITAPASTQTDSTEVSGGPVYYATNQVVEVAADDFDGDTATVRIEYVEHTAEYDFVYMLKNLDGNGYTEIDRTEDVKGVLHSTVTPTVKSYDYAAFESAETAEITQATGQEVHVYYTRKNFPVSYDSTGGSYVAGATVPYGTEYTVSSADPTRDGYTFEGWYLDEACTKAAGSTVTVNGETTLYANWEGDEVDYTIVYMFEKYNDTGTQSSYVYDNSRTGTGTVGTTVQASSAPSVTRTGWEVDTTKNASSSVVIAADGSSVLYVYYKLTEYTMTFDRNHQSRVSDYIIRPNGTTTTNTYSFNVKLGQDISSLWPSAGSNYYSFMGWQKNGQGTRYVTKQLIMNTDLLPSSGKTQNWKASWGNAYTFTVNYYLQNADDDGYTRSETYSQTYNADSYGITPKVISGYTFDHGNNEDYTFTYNLYYNRNTYTIDYYYGSTRLDTISNVKFDANINKAPYIWTPTAEQCGVDSDYTFAGWYADSGLTTPYNFSTMPASNLVLYAKWTPPTFDVTFVDGEDASTVYSTVEDVAKYSMVSAPSETPSKDGYVFDGWYTTADGSELFQWTTQITENTTIYAHWTPKTLSYTVKYVDQAGNDVASPKTITNPTFTVGQEITEQAVAVAGFRPQDNSMTLSLSGNDTDNVITFVYIPKSETTSYKVRYVIADGETGAGTAVAAEKNLTGVPGDTTSVIELAAAVDYDALYEAVPELNGVEFFPDAVEKELVLAADEAQNVLTFYYSSFKNVKVTVNYVDMNGDPIPGMDSHTEVLKVGKTFTLARTPIAGWELYAAVEGSGTTGTAAGSSYKITDEVAAGDGLTFTLVYQKKATITVNSQSRTYNGEVLTLPAALNDQVTVEGLLDSDTLTALEYTYTNADAENGRRNAGTATVTPKNATIIGKGATNSNYYKVRYISGTLEVTKINVTVRIEPDRWTGAKYNGTEYKAGFTNSNKRVEDYILISDDGYANAHRNDIWNTIKGLEGVNEGGAGLGYYGIAKTDAGDYTYNIGFTDAMLPEDNNYSVNLFVRSGRLQILPAELTVTTGSAEKAYDGTALTKDEASLRGLVAADEGKATVAATGTITDPGSAPNSYTITWGDVNPSNYTIKENLGTLTVTEATLNVTVADKTVTYNGEEQNGYAQTDSSEYTVTGLANGHTLNIEYTPAKGTDAGTYENGSFAETFTVTDADDKDVTEYYTLGILTPGKLTIEKLPVVVTIVGEHETSVYDGITHGVSGFTAEADNSLSLQSTNVGVTALARAAESGVGHEQMAEHPFHFGPFLLGPLDPEQVRVPVQI</sequence>
<evidence type="ECO:0000256" key="1">
    <source>
        <dbReference type="ARBA" id="ARBA00004196"/>
    </source>
</evidence>
<dbReference type="InterPro" id="IPR042229">
    <property type="entry name" value="Listeria/Bacterioides_rpt_sf"/>
</dbReference>
<evidence type="ECO:0000256" key="3">
    <source>
        <dbReference type="SAM" id="MobiDB-lite"/>
    </source>
</evidence>
<dbReference type="GO" id="GO:0030313">
    <property type="term" value="C:cell envelope"/>
    <property type="evidence" value="ECO:0007669"/>
    <property type="project" value="UniProtKB-SubCell"/>
</dbReference>
<dbReference type="InterPro" id="IPR013378">
    <property type="entry name" value="InlB-like_B-rpt"/>
</dbReference>
<dbReference type="Pfam" id="PF06458">
    <property type="entry name" value="MucBP"/>
    <property type="match status" value="2"/>
</dbReference>
<dbReference type="InterPro" id="IPR009459">
    <property type="entry name" value="MucBP_dom"/>
</dbReference>
<evidence type="ECO:0000259" key="4">
    <source>
        <dbReference type="Pfam" id="PF06458"/>
    </source>
</evidence>
<organism evidence="5 6">
    <name type="scientific">Slackia heliotrinireducens (strain ATCC 29202 / DSM 20476 / NCTC 11029 / RHS 1)</name>
    <name type="common">Peptococcus heliotrinreducens</name>
    <dbReference type="NCBI Taxonomy" id="471855"/>
    <lineage>
        <taxon>Bacteria</taxon>
        <taxon>Bacillati</taxon>
        <taxon>Actinomycetota</taxon>
        <taxon>Coriobacteriia</taxon>
        <taxon>Eggerthellales</taxon>
        <taxon>Eggerthellaceae</taxon>
        <taxon>Slackia</taxon>
    </lineage>
</organism>
<dbReference type="eggNOG" id="COG4223">
    <property type="taxonomic scope" value="Bacteria"/>
</dbReference>
<dbReference type="EMBL" id="CP001684">
    <property type="protein sequence ID" value="ACV22183.1"/>
    <property type="molecule type" value="Genomic_DNA"/>
</dbReference>
<keyword evidence="6" id="KW-1185">Reference proteome</keyword>
<dbReference type="HOGENOM" id="CLU_235968_0_0_11"/>
<feature type="region of interest" description="Disordered" evidence="3">
    <location>
        <begin position="59"/>
        <end position="151"/>
    </location>
</feature>
<evidence type="ECO:0000256" key="2">
    <source>
        <dbReference type="ARBA" id="ARBA00022737"/>
    </source>
</evidence>
<dbReference type="Gene3D" id="3.10.20.320">
    <property type="entry name" value="Putative peptidoglycan bound protein (lpxtg motif)"/>
    <property type="match status" value="2"/>
</dbReference>
<reference evidence="5 6" key="1">
    <citation type="journal article" date="2009" name="Stand. Genomic Sci.">
        <title>Complete genome sequence of Slackia heliotrinireducens type strain (RHS 1).</title>
        <authorList>
            <person name="Pukall R."/>
            <person name="Lapidus A."/>
            <person name="Nolan M."/>
            <person name="Copeland A."/>
            <person name="Glavina Del Rio T."/>
            <person name="Lucas S."/>
            <person name="Chen F."/>
            <person name="Tice H."/>
            <person name="Cheng J.F."/>
            <person name="Chertkov O."/>
            <person name="Bruce D."/>
            <person name="Goodwin L."/>
            <person name="Kuske C."/>
            <person name="Brettin T."/>
            <person name="Detter J.C."/>
            <person name="Han C."/>
            <person name="Pitluck S."/>
            <person name="Pati A."/>
            <person name="Mavrommatis K."/>
            <person name="Ivanova N."/>
            <person name="Ovchinnikova G."/>
            <person name="Chen A."/>
            <person name="Palaniappan K."/>
            <person name="Schneider S."/>
            <person name="Rohde M."/>
            <person name="Chain P."/>
            <person name="D'haeseleer P."/>
            <person name="Goker M."/>
            <person name="Bristow J."/>
            <person name="Eisen J.A."/>
            <person name="Markowitz V."/>
            <person name="Kyrpides N.C."/>
            <person name="Klenk H.P."/>
            <person name="Hugenholtz P."/>
        </authorList>
    </citation>
    <scope>NUCLEOTIDE SEQUENCE [LARGE SCALE GENOMIC DNA]</scope>
    <source>
        <strain evidence="6">ATCC 29202 / DSM 20476 / NCTC 11029 / RHS 1</strain>
    </source>
</reference>
<feature type="domain" description="MucBP" evidence="4">
    <location>
        <begin position="1348"/>
        <end position="1399"/>
    </location>
</feature>
<proteinExistence type="predicted"/>
<gene>
    <name evidence="5" type="ordered locus">Shel_11480</name>
</gene>
<feature type="compositionally biased region" description="Acidic residues" evidence="3">
    <location>
        <begin position="80"/>
        <end position="115"/>
    </location>
</feature>
<name>C7N5J8_SLAHD</name>
<keyword evidence="2" id="KW-0677">Repeat</keyword>
<dbReference type="eggNOG" id="COG2982">
    <property type="taxonomic scope" value="Bacteria"/>
</dbReference>
<dbReference type="NCBIfam" id="TIGR02543">
    <property type="entry name" value="List_Bact_rpt"/>
    <property type="match status" value="3"/>
</dbReference>
<accession>C7N5J8</accession>
<protein>
    <submittedName>
        <fullName evidence="5">Conserved repeat protein</fullName>
    </submittedName>
</protein>
<comment type="subcellular location">
    <subcellularLocation>
        <location evidence="1">Cell envelope</location>
    </subcellularLocation>
</comment>
<feature type="compositionally biased region" description="Basic and acidic residues" evidence="3">
    <location>
        <begin position="261"/>
        <end position="270"/>
    </location>
</feature>
<feature type="compositionally biased region" description="Acidic residues" evidence="3">
    <location>
        <begin position="61"/>
        <end position="71"/>
    </location>
</feature>
<dbReference type="Proteomes" id="UP000002026">
    <property type="component" value="Chromosome"/>
</dbReference>
<evidence type="ECO:0000313" key="6">
    <source>
        <dbReference type="Proteomes" id="UP000002026"/>
    </source>
</evidence>
<feature type="compositionally biased region" description="Acidic residues" evidence="3">
    <location>
        <begin position="271"/>
        <end position="282"/>
    </location>
</feature>
<feature type="domain" description="MucBP" evidence="4">
    <location>
        <begin position="1189"/>
        <end position="1251"/>
    </location>
</feature>
<dbReference type="KEGG" id="shi:Shel_11480"/>
<dbReference type="Gene3D" id="2.60.40.4270">
    <property type="entry name" value="Listeria-Bacteroides repeat domain"/>
    <property type="match status" value="3"/>
</dbReference>
<feature type="region of interest" description="Disordered" evidence="3">
    <location>
        <begin position="261"/>
        <end position="282"/>
    </location>
</feature>
<evidence type="ECO:0000313" key="5">
    <source>
        <dbReference type="EMBL" id="ACV22183.1"/>
    </source>
</evidence>